<reference evidence="1" key="1">
    <citation type="submission" date="2023-07" db="EMBL/GenBank/DDBJ databases">
        <authorList>
            <consortium name="AG Swart"/>
            <person name="Singh M."/>
            <person name="Singh A."/>
            <person name="Seah K."/>
            <person name="Emmerich C."/>
        </authorList>
    </citation>
    <scope>NUCLEOTIDE SEQUENCE</scope>
    <source>
        <strain evidence="1">DP1</strain>
    </source>
</reference>
<organism evidence="1 2">
    <name type="scientific">Euplotes crassus</name>
    <dbReference type="NCBI Taxonomy" id="5936"/>
    <lineage>
        <taxon>Eukaryota</taxon>
        <taxon>Sar</taxon>
        <taxon>Alveolata</taxon>
        <taxon>Ciliophora</taxon>
        <taxon>Intramacronucleata</taxon>
        <taxon>Spirotrichea</taxon>
        <taxon>Hypotrichia</taxon>
        <taxon>Euplotida</taxon>
        <taxon>Euplotidae</taxon>
        <taxon>Moneuplotes</taxon>
    </lineage>
</organism>
<gene>
    <name evidence="1" type="ORF">ECRASSUSDP1_LOCUS14216</name>
</gene>
<dbReference type="AlphaFoldDB" id="A0AAD1XHN5"/>
<keyword evidence="2" id="KW-1185">Reference proteome</keyword>
<comment type="caution">
    <text evidence="1">The sequence shown here is derived from an EMBL/GenBank/DDBJ whole genome shotgun (WGS) entry which is preliminary data.</text>
</comment>
<accession>A0AAD1XHN5</accession>
<proteinExistence type="predicted"/>
<evidence type="ECO:0000313" key="1">
    <source>
        <dbReference type="EMBL" id="CAI2372882.1"/>
    </source>
</evidence>
<evidence type="ECO:0000313" key="2">
    <source>
        <dbReference type="Proteomes" id="UP001295684"/>
    </source>
</evidence>
<dbReference type="EMBL" id="CAMPGE010014196">
    <property type="protein sequence ID" value="CAI2372882.1"/>
    <property type="molecule type" value="Genomic_DNA"/>
</dbReference>
<dbReference type="Proteomes" id="UP001295684">
    <property type="component" value="Unassembled WGS sequence"/>
</dbReference>
<protein>
    <submittedName>
        <fullName evidence="1">Uncharacterized protein</fullName>
    </submittedName>
</protein>
<name>A0AAD1XHN5_EUPCR</name>
<sequence length="173" mass="19655">MTLIIDTKEELEFYQNCYNTPLQCNLDSCSIFTSLYNDNNPPPQPKNPSIENKVIKLRSPTPIPVKSKKAVDKIINSANSFLTNSIMINMRIGSVRIEYTIISSNSNMKPSNNKRSKSQGYSGPICIRVIIYCSFVGHKWDHQTDKGKYFSVIIFLNNLSNSYSSHRKGRATH</sequence>